<evidence type="ECO:0000313" key="1">
    <source>
        <dbReference type="EMBL" id="KAJ0091372.1"/>
    </source>
</evidence>
<reference evidence="2" key="1">
    <citation type="journal article" date="2023" name="G3 (Bethesda)">
        <title>Genome assembly and association tests identify interacting loci associated with vigor, precocity, and sex in interspecific pistachio rootstocks.</title>
        <authorList>
            <person name="Palmer W."/>
            <person name="Jacygrad E."/>
            <person name="Sagayaradj S."/>
            <person name="Cavanaugh K."/>
            <person name="Han R."/>
            <person name="Bertier L."/>
            <person name="Beede B."/>
            <person name="Kafkas S."/>
            <person name="Golino D."/>
            <person name="Preece J."/>
            <person name="Michelmore R."/>
        </authorList>
    </citation>
    <scope>NUCLEOTIDE SEQUENCE [LARGE SCALE GENOMIC DNA]</scope>
</reference>
<comment type="caution">
    <text evidence="1">The sequence shown here is derived from an EMBL/GenBank/DDBJ whole genome shotgun (WGS) entry which is preliminary data.</text>
</comment>
<proteinExistence type="predicted"/>
<dbReference type="Proteomes" id="UP001164250">
    <property type="component" value="Chromosome 8"/>
</dbReference>
<name>A0ACC1AXK2_9ROSI</name>
<dbReference type="EMBL" id="CM047904">
    <property type="protein sequence ID" value="KAJ0091372.1"/>
    <property type="molecule type" value="Genomic_DNA"/>
</dbReference>
<gene>
    <name evidence="1" type="ORF">Patl1_12433</name>
</gene>
<accession>A0ACC1AXK2</accession>
<keyword evidence="2" id="KW-1185">Reference proteome</keyword>
<protein>
    <submittedName>
        <fullName evidence="1">Uncharacterized protein</fullName>
    </submittedName>
</protein>
<sequence length="47" mass="5363">MSQKGKTLDELLQDKCLCYTEDGKMGLGVRSYLDLWSWLCNLGCSFL</sequence>
<organism evidence="1 2">
    <name type="scientific">Pistacia atlantica</name>
    <dbReference type="NCBI Taxonomy" id="434234"/>
    <lineage>
        <taxon>Eukaryota</taxon>
        <taxon>Viridiplantae</taxon>
        <taxon>Streptophyta</taxon>
        <taxon>Embryophyta</taxon>
        <taxon>Tracheophyta</taxon>
        <taxon>Spermatophyta</taxon>
        <taxon>Magnoliopsida</taxon>
        <taxon>eudicotyledons</taxon>
        <taxon>Gunneridae</taxon>
        <taxon>Pentapetalae</taxon>
        <taxon>rosids</taxon>
        <taxon>malvids</taxon>
        <taxon>Sapindales</taxon>
        <taxon>Anacardiaceae</taxon>
        <taxon>Pistacia</taxon>
    </lineage>
</organism>
<evidence type="ECO:0000313" key="2">
    <source>
        <dbReference type="Proteomes" id="UP001164250"/>
    </source>
</evidence>